<dbReference type="InterPro" id="IPR008271">
    <property type="entry name" value="Ser/Thr_kinase_AS"/>
</dbReference>
<dbReference type="Gene3D" id="1.10.510.10">
    <property type="entry name" value="Transferase(Phosphotransferase) domain 1"/>
    <property type="match status" value="1"/>
</dbReference>
<dbReference type="SMART" id="SM00181">
    <property type="entry name" value="EGF"/>
    <property type="match status" value="2"/>
</dbReference>
<dbReference type="InterPro" id="IPR017441">
    <property type="entry name" value="Protein_kinase_ATP_BS"/>
</dbReference>
<dbReference type="CDD" id="cd14066">
    <property type="entry name" value="STKc_IRAK"/>
    <property type="match status" value="1"/>
</dbReference>
<dbReference type="PANTHER" id="PTHR27005">
    <property type="entry name" value="WALL-ASSOCIATED RECEPTOR KINASE-LIKE 21"/>
    <property type="match status" value="1"/>
</dbReference>
<evidence type="ECO:0000256" key="8">
    <source>
        <dbReference type="ARBA" id="ARBA00022840"/>
    </source>
</evidence>
<dbReference type="InParanoid" id="A0A1B6PM48"/>
<dbReference type="EMBL" id="CM000765">
    <property type="protein sequence ID" value="KXG26722.1"/>
    <property type="molecule type" value="Genomic_DNA"/>
</dbReference>
<dbReference type="PROSITE" id="PS50026">
    <property type="entry name" value="EGF_3"/>
    <property type="match status" value="1"/>
</dbReference>
<evidence type="ECO:0000256" key="10">
    <source>
        <dbReference type="ARBA" id="ARBA00023180"/>
    </source>
</evidence>
<keyword evidence="14" id="KW-0472">Membrane</keyword>
<organism evidence="18 19">
    <name type="scientific">Sorghum bicolor</name>
    <name type="common">Sorghum</name>
    <name type="synonym">Sorghum vulgare</name>
    <dbReference type="NCBI Taxonomy" id="4558"/>
    <lineage>
        <taxon>Eukaryota</taxon>
        <taxon>Viridiplantae</taxon>
        <taxon>Streptophyta</taxon>
        <taxon>Embryophyta</taxon>
        <taxon>Tracheophyta</taxon>
        <taxon>Spermatophyta</taxon>
        <taxon>Magnoliopsida</taxon>
        <taxon>Liliopsida</taxon>
        <taxon>Poales</taxon>
        <taxon>Poaceae</taxon>
        <taxon>PACMAD clade</taxon>
        <taxon>Panicoideae</taxon>
        <taxon>Andropogonodae</taxon>
        <taxon>Andropogoneae</taxon>
        <taxon>Sorghinae</taxon>
        <taxon>Sorghum</taxon>
    </lineage>
</organism>
<evidence type="ECO:0000256" key="11">
    <source>
        <dbReference type="PROSITE-ProRule" id="PRU00076"/>
    </source>
</evidence>
<dbReference type="PROSITE" id="PS00107">
    <property type="entry name" value="PROTEIN_KINASE_ATP"/>
    <property type="match status" value="1"/>
</dbReference>
<protein>
    <recommendedName>
        <fullName evidence="20">Protein kinase domain-containing protein</fullName>
    </recommendedName>
</protein>
<dbReference type="FunFam" id="1.10.510.10:FF:000084">
    <property type="entry name" value="Wall-associated receptor kinase 2"/>
    <property type="match status" value="1"/>
</dbReference>
<dbReference type="InterPro" id="IPR025287">
    <property type="entry name" value="WAK_GUB"/>
</dbReference>
<name>A0A1B6PM48_SORBI</name>
<dbReference type="STRING" id="4558.A0A1B6PM48"/>
<evidence type="ECO:0008006" key="20">
    <source>
        <dbReference type="Google" id="ProtNLM"/>
    </source>
</evidence>
<evidence type="ECO:0000256" key="1">
    <source>
        <dbReference type="ARBA" id="ARBA00004479"/>
    </source>
</evidence>
<keyword evidence="14" id="KW-1133">Transmembrane helix</keyword>
<keyword evidence="19" id="KW-1185">Reference proteome</keyword>
<feature type="binding site" evidence="12">
    <location>
        <position position="439"/>
    </location>
    <ligand>
        <name>ATP</name>
        <dbReference type="ChEBI" id="CHEBI:30616"/>
    </ligand>
</feature>
<comment type="caution">
    <text evidence="11">Lacks conserved residue(s) required for the propagation of feature annotation.</text>
</comment>
<dbReference type="Gene3D" id="3.30.200.20">
    <property type="entry name" value="Phosphorylase Kinase, domain 1"/>
    <property type="match status" value="1"/>
</dbReference>
<dbReference type="GO" id="GO:0030247">
    <property type="term" value="F:polysaccharide binding"/>
    <property type="evidence" value="ECO:0007669"/>
    <property type="project" value="InterPro"/>
</dbReference>
<dbReference type="Proteomes" id="UP000000768">
    <property type="component" value="Chromosome 6"/>
</dbReference>
<evidence type="ECO:0000256" key="2">
    <source>
        <dbReference type="ARBA" id="ARBA00022527"/>
    </source>
</evidence>
<evidence type="ECO:0000256" key="4">
    <source>
        <dbReference type="ARBA" id="ARBA00022679"/>
    </source>
</evidence>
<evidence type="ECO:0000259" key="16">
    <source>
        <dbReference type="PROSITE" id="PS50011"/>
    </source>
</evidence>
<keyword evidence="5 15" id="KW-0732">Signal</keyword>
<evidence type="ECO:0000256" key="15">
    <source>
        <dbReference type="SAM" id="SignalP"/>
    </source>
</evidence>
<evidence type="ECO:0000313" key="18">
    <source>
        <dbReference type="EMBL" id="KXG26722.1"/>
    </source>
</evidence>
<proteinExistence type="predicted"/>
<keyword evidence="7" id="KW-0418">Kinase</keyword>
<dbReference type="GO" id="GO:0007166">
    <property type="term" value="P:cell surface receptor signaling pathway"/>
    <property type="evidence" value="ECO:0000318"/>
    <property type="project" value="GO_Central"/>
</dbReference>
<keyword evidence="6 12" id="KW-0547">Nucleotide-binding</keyword>
<feature type="region of interest" description="Disordered" evidence="13">
    <location>
        <begin position="722"/>
        <end position="743"/>
    </location>
</feature>
<sequence>MEVRFLQFGLGLLLLLAAQHAPAIAVPSPQCQMQCGDFDIPYPFGIGDNCSLPGFNITCEVQDGILKPILFNVEILNISLIDSTMRVLNAISTDCYNRSYNKMDYTTWSLNFNDTPYLLSDVHNKFTVIGCSTLAYIANGDGLGGYQSGCVSTCSSLSDLADGSCSGMGCCQTAIPKEMNYYDVTFDGNFNTSQIWNFSRCSYAALLEAEVFNFSTAYISTTEFNDTGTGRVPVVIDWAIRNSSTCEVAKRNEAGTYACLSSNSECVDSRNGPGYVCKCSTGYDGNPYLPGGCQDYDECKDILSCPSGSICHNTVGGYRCSCRAGRKFSEQNRTCDPDTGLIIGVTVGFLVLVIFSFFGYMILQKRKLNQVKQEHFRQHGGVLLFERMKSEKGLAFTVFSEAELIQATDNYDKSRIIGKGGHGTVYKGIVKNNMQVAIKRCALIDERQKKEFGQEMLILSQINHKNIVKLVGCCLEVEVPMLVYEFIPNGTLFELIHGKNQALQISFSTLLRIAHEAAEGLNFLHSYASPPIIHGDVKSANILLDGNYMAKVSDFGASILAPSDKEQYVTMVQGTCGYLDPEYMQTCQLTEKSDVYSFGVILLEVLTGQEPLKLDGPEMQRSLSSNFLSAMKENNLDAILPSHVKGQESNELIRGLAELAKQCLDMCGSNRPSMKEIADELDRLRKLSLHPWVQIDAEMIETQTLLVGGISTGSFEIQAATTGYPTQEGENLPMNPRSSYYAR</sequence>
<dbReference type="PROSITE" id="PS50011">
    <property type="entry name" value="PROTEIN_KINASE_DOM"/>
    <property type="match status" value="1"/>
</dbReference>
<keyword evidence="8 12" id="KW-0067">ATP-binding</keyword>
<dbReference type="PANTHER" id="PTHR27005:SF264">
    <property type="entry name" value="PROTEIN KINASE DOMAIN-CONTAINING PROTEIN"/>
    <property type="match status" value="1"/>
</dbReference>
<evidence type="ECO:0000313" key="19">
    <source>
        <dbReference type="Proteomes" id="UP000000768"/>
    </source>
</evidence>
<feature type="transmembrane region" description="Helical" evidence="14">
    <location>
        <begin position="341"/>
        <end position="363"/>
    </location>
</feature>
<dbReference type="Gramene" id="KXG26722">
    <property type="protein sequence ID" value="KXG26722"/>
    <property type="gene ID" value="SORBI_3006G148500"/>
</dbReference>
<feature type="domain" description="EGF-like" evidence="17">
    <location>
        <begin position="295"/>
        <end position="336"/>
    </location>
</feature>
<dbReference type="InterPro" id="IPR000152">
    <property type="entry name" value="EGF-type_Asp/Asn_hydroxyl_site"/>
</dbReference>
<accession>A0A1B6PM48</accession>
<dbReference type="CDD" id="cd00054">
    <property type="entry name" value="EGF_CA"/>
    <property type="match status" value="1"/>
</dbReference>
<dbReference type="InterPro" id="IPR001881">
    <property type="entry name" value="EGF-like_Ca-bd_dom"/>
</dbReference>
<dbReference type="AlphaFoldDB" id="A0A1B6PM48"/>
<evidence type="ECO:0000256" key="13">
    <source>
        <dbReference type="SAM" id="MobiDB-lite"/>
    </source>
</evidence>
<dbReference type="SUPFAM" id="SSF57196">
    <property type="entry name" value="EGF/Laminin"/>
    <property type="match status" value="1"/>
</dbReference>
<dbReference type="Pfam" id="PF13947">
    <property type="entry name" value="GUB_WAK_bind"/>
    <property type="match status" value="1"/>
</dbReference>
<reference evidence="18 19" key="1">
    <citation type="journal article" date="2009" name="Nature">
        <title>The Sorghum bicolor genome and the diversification of grasses.</title>
        <authorList>
            <person name="Paterson A.H."/>
            <person name="Bowers J.E."/>
            <person name="Bruggmann R."/>
            <person name="Dubchak I."/>
            <person name="Grimwood J."/>
            <person name="Gundlach H."/>
            <person name="Haberer G."/>
            <person name="Hellsten U."/>
            <person name="Mitros T."/>
            <person name="Poliakov A."/>
            <person name="Schmutz J."/>
            <person name="Spannagl M."/>
            <person name="Tang H."/>
            <person name="Wang X."/>
            <person name="Wicker T."/>
            <person name="Bharti A.K."/>
            <person name="Chapman J."/>
            <person name="Feltus F.A."/>
            <person name="Gowik U."/>
            <person name="Grigoriev I.V."/>
            <person name="Lyons E."/>
            <person name="Maher C.A."/>
            <person name="Martis M."/>
            <person name="Narechania A."/>
            <person name="Otillar R.P."/>
            <person name="Penning B.W."/>
            <person name="Salamov A.A."/>
            <person name="Wang Y."/>
            <person name="Zhang L."/>
            <person name="Carpita N.C."/>
            <person name="Freeling M."/>
            <person name="Gingle A.R."/>
            <person name="Hash C.T."/>
            <person name="Keller B."/>
            <person name="Klein P."/>
            <person name="Kresovich S."/>
            <person name="McCann M.C."/>
            <person name="Ming R."/>
            <person name="Peterson D.G."/>
            <person name="Mehboob-ur-Rahman"/>
            <person name="Ware D."/>
            <person name="Westhoff P."/>
            <person name="Mayer K.F."/>
            <person name="Messing J."/>
            <person name="Rokhsar D.S."/>
        </authorList>
    </citation>
    <scope>NUCLEOTIDE SEQUENCE [LARGE SCALE GENOMIC DNA]</scope>
    <source>
        <strain evidence="19">cv. BTx623</strain>
    </source>
</reference>
<keyword evidence="3 11" id="KW-0245">EGF-like domain</keyword>
<comment type="subcellular location">
    <subcellularLocation>
        <location evidence="1">Membrane</location>
        <topology evidence="1">Single-pass type I membrane protein</topology>
    </subcellularLocation>
</comment>
<dbReference type="InterPro" id="IPR049883">
    <property type="entry name" value="NOTCH1_EGF-like"/>
</dbReference>
<keyword evidence="9" id="KW-1015">Disulfide bond</keyword>
<dbReference type="OrthoDB" id="4062651at2759"/>
<dbReference type="ExpressionAtlas" id="A0A1B6PM48">
    <property type="expression patterns" value="baseline and differential"/>
</dbReference>
<evidence type="ECO:0000256" key="14">
    <source>
        <dbReference type="SAM" id="Phobius"/>
    </source>
</evidence>
<feature type="domain" description="Protein kinase" evidence="16">
    <location>
        <begin position="411"/>
        <end position="693"/>
    </location>
</feature>
<dbReference type="FunFam" id="3.30.200.20:FF:000459">
    <property type="entry name" value="Wall-associated receptor kinase-like 8"/>
    <property type="match status" value="1"/>
</dbReference>
<dbReference type="GO" id="GO:0004674">
    <property type="term" value="F:protein serine/threonine kinase activity"/>
    <property type="evidence" value="ECO:0007669"/>
    <property type="project" value="UniProtKB-KW"/>
</dbReference>
<dbReference type="InterPro" id="IPR018097">
    <property type="entry name" value="EGF_Ca-bd_CS"/>
</dbReference>
<dbReference type="InterPro" id="IPR011009">
    <property type="entry name" value="Kinase-like_dom_sf"/>
</dbReference>
<feature type="signal peptide" evidence="15">
    <location>
        <begin position="1"/>
        <end position="25"/>
    </location>
</feature>
<dbReference type="SMART" id="SM00179">
    <property type="entry name" value="EGF_CA"/>
    <property type="match status" value="1"/>
</dbReference>
<dbReference type="FunFam" id="2.10.25.10:FF:000563">
    <property type="entry name" value="Wall-associated receptor kinase-like 8"/>
    <property type="match status" value="1"/>
</dbReference>
<dbReference type="PROSITE" id="PS00108">
    <property type="entry name" value="PROTEIN_KINASE_ST"/>
    <property type="match status" value="1"/>
</dbReference>
<feature type="chain" id="PRO_5008589043" description="Protein kinase domain-containing protein" evidence="15">
    <location>
        <begin position="26"/>
        <end position="743"/>
    </location>
</feature>
<keyword evidence="10" id="KW-0325">Glycoprotein</keyword>
<dbReference type="Gene3D" id="2.90.20.10">
    <property type="entry name" value="Plasmodium vivax P25 domain"/>
    <property type="match status" value="1"/>
</dbReference>
<evidence type="ECO:0000256" key="9">
    <source>
        <dbReference type="ARBA" id="ARBA00023157"/>
    </source>
</evidence>
<evidence type="ECO:0000256" key="12">
    <source>
        <dbReference type="PROSITE-ProRule" id="PRU10141"/>
    </source>
</evidence>
<dbReference type="SUPFAM" id="SSF56112">
    <property type="entry name" value="Protein kinase-like (PK-like)"/>
    <property type="match status" value="1"/>
</dbReference>
<keyword evidence="4" id="KW-0808">Transferase</keyword>
<evidence type="ECO:0000256" key="5">
    <source>
        <dbReference type="ARBA" id="ARBA00022729"/>
    </source>
</evidence>
<dbReference type="GO" id="GO:0005524">
    <property type="term" value="F:ATP binding"/>
    <property type="evidence" value="ECO:0007669"/>
    <property type="project" value="UniProtKB-UniRule"/>
</dbReference>
<dbReference type="InterPro" id="IPR000742">
    <property type="entry name" value="EGF"/>
</dbReference>
<reference evidence="19" key="2">
    <citation type="journal article" date="2018" name="Plant J.">
        <title>The Sorghum bicolor reference genome: improved assembly, gene annotations, a transcriptome atlas, and signatures of genome organization.</title>
        <authorList>
            <person name="McCormick R.F."/>
            <person name="Truong S.K."/>
            <person name="Sreedasyam A."/>
            <person name="Jenkins J."/>
            <person name="Shu S."/>
            <person name="Sims D."/>
            <person name="Kennedy M."/>
            <person name="Amirebrahimi M."/>
            <person name="Weers B.D."/>
            <person name="McKinley B."/>
            <person name="Mattison A."/>
            <person name="Morishige D.T."/>
            <person name="Grimwood J."/>
            <person name="Schmutz J."/>
            <person name="Mullet J.E."/>
        </authorList>
    </citation>
    <scope>NUCLEOTIDE SEQUENCE [LARGE SCALE GENOMIC DNA]</scope>
    <source>
        <strain evidence="19">cv. BTx623</strain>
    </source>
</reference>
<keyword evidence="14" id="KW-0812">Transmembrane</keyword>
<dbReference type="SMART" id="SM00220">
    <property type="entry name" value="S_TKc"/>
    <property type="match status" value="1"/>
</dbReference>
<keyword evidence="2" id="KW-0723">Serine/threonine-protein kinase</keyword>
<evidence type="ECO:0000256" key="6">
    <source>
        <dbReference type="ARBA" id="ARBA00022741"/>
    </source>
</evidence>
<dbReference type="InterPro" id="IPR000719">
    <property type="entry name" value="Prot_kinase_dom"/>
</dbReference>
<dbReference type="GO" id="GO:0005886">
    <property type="term" value="C:plasma membrane"/>
    <property type="evidence" value="ECO:0000318"/>
    <property type="project" value="GO_Central"/>
</dbReference>
<gene>
    <name evidence="18" type="ORF">SORBI_3006G148500</name>
</gene>
<dbReference type="Pfam" id="PF07645">
    <property type="entry name" value="EGF_CA"/>
    <property type="match status" value="1"/>
</dbReference>
<evidence type="ECO:0000256" key="7">
    <source>
        <dbReference type="ARBA" id="ARBA00022777"/>
    </source>
</evidence>
<dbReference type="Pfam" id="PF00069">
    <property type="entry name" value="Pkinase"/>
    <property type="match status" value="1"/>
</dbReference>
<dbReference type="GO" id="GO:0005509">
    <property type="term" value="F:calcium ion binding"/>
    <property type="evidence" value="ECO:0007669"/>
    <property type="project" value="InterPro"/>
</dbReference>
<evidence type="ECO:0000256" key="3">
    <source>
        <dbReference type="ARBA" id="ARBA00022536"/>
    </source>
</evidence>
<dbReference type="PROSITE" id="PS01187">
    <property type="entry name" value="EGF_CA"/>
    <property type="match status" value="1"/>
</dbReference>
<dbReference type="InterPro" id="IPR045274">
    <property type="entry name" value="WAK-like"/>
</dbReference>
<dbReference type="PROSITE" id="PS00010">
    <property type="entry name" value="ASX_HYDROXYL"/>
    <property type="match status" value="1"/>
</dbReference>
<evidence type="ECO:0000259" key="17">
    <source>
        <dbReference type="PROSITE" id="PS50026"/>
    </source>
</evidence>